<keyword evidence="8" id="KW-0496">Mitochondrion</keyword>
<dbReference type="SFLD" id="SFLDS00029">
    <property type="entry name" value="Radical_SAM"/>
    <property type="match status" value="1"/>
</dbReference>
<dbReference type="STRING" id="1168221.R7YHU8"/>
<keyword evidence="2" id="KW-0004">4Fe-4S</keyword>
<keyword evidence="3" id="KW-0949">S-adenosyl-L-methionine</keyword>
<keyword evidence="9" id="KW-0812">Transmembrane</keyword>
<gene>
    <name evidence="11" type="ORF">W97_00423</name>
</gene>
<dbReference type="SUPFAM" id="SSF102114">
    <property type="entry name" value="Radical SAM enzymes"/>
    <property type="match status" value="1"/>
</dbReference>
<dbReference type="Gene3D" id="3.20.20.70">
    <property type="entry name" value="Aldolase class I"/>
    <property type="match status" value="1"/>
</dbReference>
<evidence type="ECO:0000256" key="1">
    <source>
        <dbReference type="ARBA" id="ARBA00001966"/>
    </source>
</evidence>
<keyword evidence="6" id="KW-0411">Iron-sulfur</keyword>
<dbReference type="PANTHER" id="PTHR21339:SF0">
    <property type="entry name" value="S-ADENOSYLMETHIONINE-DEPENDENT NUCLEOTIDE DEHYDRATASE RSAD2"/>
    <property type="match status" value="1"/>
</dbReference>
<dbReference type="RefSeq" id="XP_007776528.1">
    <property type="nucleotide sequence ID" value="XM_007778338.1"/>
</dbReference>
<keyword evidence="5" id="KW-0408">Iron</keyword>
<dbReference type="GO" id="GO:0046872">
    <property type="term" value="F:metal ion binding"/>
    <property type="evidence" value="ECO:0007669"/>
    <property type="project" value="UniProtKB-KW"/>
</dbReference>
<comment type="cofactor">
    <cofactor evidence="1">
        <name>[4Fe-4S] cluster</name>
        <dbReference type="ChEBI" id="CHEBI:49883"/>
    </cofactor>
</comment>
<evidence type="ECO:0000313" key="12">
    <source>
        <dbReference type="Proteomes" id="UP000016924"/>
    </source>
</evidence>
<sequence>MALRNVLHQHSVASLLILFSLTSLILLFTHRRHTPALPKDAPISVNYHFTRQCNKTCGFCFHTATSSHKMSEHQAKQGLRLLKEAAMQKTNFAGGEPFLYKLFLGHMIEFCKTQLQLDSVSIVTNGSLITQKWLESYGKYVDILAVSCDSFDEATNIEIGRGSGDNVKQLFRIKEWCRQYGIKFKLNTVVNRLNFEEDMVATVEQLNPFRWKAFQVLMVAGKNDSETTLRDVRKFQISDEEFERFCARHSHLRCFVPEPNSLMATSYLILDEYIRFLGRKDGKNQASRGILEVGVKQAMREVFWDKERFEARGGVYDWKREETARGCEPDAGGKALREALAALK</sequence>
<dbReference type="SFLD" id="SFLDG01088">
    <property type="entry name" value="antiviral_proteins"/>
    <property type="match status" value="1"/>
</dbReference>
<accession>R7YHU8</accession>
<feature type="transmembrane region" description="Helical" evidence="9">
    <location>
        <begin position="12"/>
        <end position="29"/>
    </location>
</feature>
<feature type="domain" description="Radical SAM core" evidence="10">
    <location>
        <begin position="39"/>
        <end position="258"/>
    </location>
</feature>
<dbReference type="GO" id="GO:0003824">
    <property type="term" value="F:catalytic activity"/>
    <property type="evidence" value="ECO:0007669"/>
    <property type="project" value="InterPro"/>
</dbReference>
<dbReference type="Pfam" id="PF04055">
    <property type="entry name" value="Radical_SAM"/>
    <property type="match status" value="1"/>
</dbReference>
<evidence type="ECO:0000256" key="9">
    <source>
        <dbReference type="SAM" id="Phobius"/>
    </source>
</evidence>
<evidence type="ECO:0000256" key="5">
    <source>
        <dbReference type="ARBA" id="ARBA00023004"/>
    </source>
</evidence>
<organism evidence="11 12">
    <name type="scientific">Coniosporium apollinis (strain CBS 100218)</name>
    <name type="common">Rock-inhabiting black yeast</name>
    <dbReference type="NCBI Taxonomy" id="1168221"/>
    <lineage>
        <taxon>Eukaryota</taxon>
        <taxon>Fungi</taxon>
        <taxon>Dikarya</taxon>
        <taxon>Ascomycota</taxon>
        <taxon>Pezizomycotina</taxon>
        <taxon>Dothideomycetes</taxon>
        <taxon>Dothideomycetes incertae sedis</taxon>
        <taxon>Coniosporium</taxon>
    </lineage>
</organism>
<dbReference type="GO" id="GO:0051607">
    <property type="term" value="P:defense response to virus"/>
    <property type="evidence" value="ECO:0007669"/>
    <property type="project" value="UniProtKB-KW"/>
</dbReference>
<evidence type="ECO:0000256" key="6">
    <source>
        <dbReference type="ARBA" id="ARBA00023014"/>
    </source>
</evidence>
<evidence type="ECO:0000259" key="10">
    <source>
        <dbReference type="PROSITE" id="PS51918"/>
    </source>
</evidence>
<keyword evidence="7" id="KW-0051">Antiviral defense</keyword>
<proteinExistence type="predicted"/>
<dbReference type="OrthoDB" id="549750at2759"/>
<evidence type="ECO:0000256" key="2">
    <source>
        <dbReference type="ARBA" id="ARBA00022485"/>
    </source>
</evidence>
<dbReference type="CDD" id="cd01335">
    <property type="entry name" value="Radical_SAM"/>
    <property type="match status" value="1"/>
</dbReference>
<evidence type="ECO:0000256" key="3">
    <source>
        <dbReference type="ARBA" id="ARBA00022691"/>
    </source>
</evidence>
<dbReference type="InterPro" id="IPR007197">
    <property type="entry name" value="rSAM"/>
</dbReference>
<dbReference type="EMBL" id="JH767555">
    <property type="protein sequence ID" value="EON61211.1"/>
    <property type="molecule type" value="Genomic_DNA"/>
</dbReference>
<dbReference type="SMART" id="SM00729">
    <property type="entry name" value="Elp3"/>
    <property type="match status" value="1"/>
</dbReference>
<keyword evidence="9" id="KW-1133">Transmembrane helix</keyword>
<dbReference type="InterPro" id="IPR013785">
    <property type="entry name" value="Aldolase_TIM"/>
</dbReference>
<dbReference type="Proteomes" id="UP000016924">
    <property type="component" value="Unassembled WGS sequence"/>
</dbReference>
<dbReference type="InterPro" id="IPR058240">
    <property type="entry name" value="rSAM_sf"/>
</dbReference>
<keyword evidence="9" id="KW-0472">Membrane</keyword>
<dbReference type="OMA" id="FRIRQWC"/>
<dbReference type="NCBIfam" id="NF038283">
    <property type="entry name" value="viperin_w_prok"/>
    <property type="match status" value="1"/>
</dbReference>
<reference evidence="12" key="1">
    <citation type="submission" date="2012-06" db="EMBL/GenBank/DDBJ databases">
        <title>The genome sequence of Coniosporium apollinis CBS 100218.</title>
        <authorList>
            <consortium name="The Broad Institute Genome Sequencing Platform"/>
            <person name="Cuomo C."/>
            <person name="Gorbushina A."/>
            <person name="Noack S."/>
            <person name="Walker B."/>
            <person name="Young S.K."/>
            <person name="Zeng Q."/>
            <person name="Gargeya S."/>
            <person name="Fitzgerald M."/>
            <person name="Haas B."/>
            <person name="Abouelleil A."/>
            <person name="Alvarado L."/>
            <person name="Arachchi H.M."/>
            <person name="Berlin A.M."/>
            <person name="Chapman S.B."/>
            <person name="Goldberg J."/>
            <person name="Griggs A."/>
            <person name="Gujja S."/>
            <person name="Hansen M."/>
            <person name="Howarth C."/>
            <person name="Imamovic A."/>
            <person name="Larimer J."/>
            <person name="McCowan C."/>
            <person name="Montmayeur A."/>
            <person name="Murphy C."/>
            <person name="Neiman D."/>
            <person name="Pearson M."/>
            <person name="Priest M."/>
            <person name="Roberts A."/>
            <person name="Saif S."/>
            <person name="Shea T."/>
            <person name="Sisk P."/>
            <person name="Sykes S."/>
            <person name="Wortman J."/>
            <person name="Nusbaum C."/>
            <person name="Birren B."/>
        </authorList>
    </citation>
    <scope>NUCLEOTIDE SEQUENCE [LARGE SCALE GENOMIC DNA]</scope>
    <source>
        <strain evidence="12">CBS 100218</strain>
    </source>
</reference>
<keyword evidence="4" id="KW-0479">Metal-binding</keyword>
<evidence type="ECO:0000313" key="11">
    <source>
        <dbReference type="EMBL" id="EON61211.1"/>
    </source>
</evidence>
<dbReference type="eggNOG" id="ENOG502QQMH">
    <property type="taxonomic scope" value="Eukaryota"/>
</dbReference>
<evidence type="ECO:0000256" key="8">
    <source>
        <dbReference type="ARBA" id="ARBA00023128"/>
    </source>
</evidence>
<dbReference type="PROSITE" id="PS51918">
    <property type="entry name" value="RADICAL_SAM"/>
    <property type="match status" value="1"/>
</dbReference>
<dbReference type="AlphaFoldDB" id="R7YHU8"/>
<dbReference type="PANTHER" id="PTHR21339">
    <property type="entry name" value="RADICAL S-ADENOSYL METHIONINE DOMAIN-CONTAINING PROTEIN 2"/>
    <property type="match status" value="1"/>
</dbReference>
<dbReference type="SFLD" id="SFLDG01067">
    <property type="entry name" value="SPASM/twitch_domain_containing"/>
    <property type="match status" value="1"/>
</dbReference>
<dbReference type="SFLD" id="SFLDF00318">
    <property type="entry name" value="Viperin"/>
    <property type="match status" value="1"/>
</dbReference>
<dbReference type="GeneID" id="19897734"/>
<dbReference type="InterPro" id="IPR006638">
    <property type="entry name" value="Elp3/MiaA/NifB-like_rSAM"/>
</dbReference>
<evidence type="ECO:0000256" key="4">
    <source>
        <dbReference type="ARBA" id="ARBA00022723"/>
    </source>
</evidence>
<evidence type="ECO:0000256" key="7">
    <source>
        <dbReference type="ARBA" id="ARBA00023118"/>
    </source>
</evidence>
<dbReference type="HOGENOM" id="CLU_049058_2_1_1"/>
<dbReference type="InterPro" id="IPR051196">
    <property type="entry name" value="RSAD2/Viperin_antiviral"/>
</dbReference>
<protein>
    <recommendedName>
        <fullName evidence="10">Radical SAM core domain-containing protein</fullName>
    </recommendedName>
</protein>
<keyword evidence="12" id="KW-1185">Reference proteome</keyword>
<dbReference type="GO" id="GO:0051539">
    <property type="term" value="F:4 iron, 4 sulfur cluster binding"/>
    <property type="evidence" value="ECO:0007669"/>
    <property type="project" value="UniProtKB-KW"/>
</dbReference>
<name>R7YHU8_CONA1</name>